<dbReference type="InterPro" id="IPR010045">
    <property type="entry name" value="DeoB"/>
</dbReference>
<feature type="domain" description="Metalloenzyme" evidence="4">
    <location>
        <begin position="188"/>
        <end position="289"/>
    </location>
</feature>
<name>A0A932HZ21_UNCTE</name>
<protein>
    <submittedName>
        <fullName evidence="5">Peptidase</fullName>
    </submittedName>
</protein>
<organism evidence="5 6">
    <name type="scientific">Tectimicrobiota bacterium</name>
    <dbReference type="NCBI Taxonomy" id="2528274"/>
    <lineage>
        <taxon>Bacteria</taxon>
        <taxon>Pseudomonadati</taxon>
        <taxon>Nitrospinota/Tectimicrobiota group</taxon>
        <taxon>Candidatus Tectimicrobiota</taxon>
    </lineage>
</organism>
<dbReference type="GO" id="GO:0043094">
    <property type="term" value="P:metabolic compound salvage"/>
    <property type="evidence" value="ECO:0007669"/>
    <property type="project" value="InterPro"/>
</dbReference>
<dbReference type="Gene3D" id="3.40.720.10">
    <property type="entry name" value="Alkaline Phosphatase, subunit A"/>
    <property type="match status" value="1"/>
</dbReference>
<dbReference type="GO" id="GO:0009117">
    <property type="term" value="P:nucleotide metabolic process"/>
    <property type="evidence" value="ECO:0007669"/>
    <property type="project" value="InterPro"/>
</dbReference>
<dbReference type="InterPro" id="IPR017850">
    <property type="entry name" value="Alkaline_phosphatase_core_sf"/>
</dbReference>
<dbReference type="PANTHER" id="PTHR21110:SF0">
    <property type="entry name" value="PHOSPHOPENTOMUTASE"/>
    <property type="match status" value="1"/>
</dbReference>
<gene>
    <name evidence="5" type="ORF">HYZ11_11650</name>
</gene>
<comment type="similarity">
    <text evidence="1">Belongs to the phosphopentomutase family.</text>
</comment>
<dbReference type="GO" id="GO:0008973">
    <property type="term" value="F:phosphopentomutase activity"/>
    <property type="evidence" value="ECO:0007669"/>
    <property type="project" value="InterPro"/>
</dbReference>
<reference evidence="5" key="1">
    <citation type="submission" date="2020-07" db="EMBL/GenBank/DDBJ databases">
        <title>Huge and variable diversity of episymbiotic CPR bacteria and DPANN archaea in groundwater ecosystems.</title>
        <authorList>
            <person name="He C.Y."/>
            <person name="Keren R."/>
            <person name="Whittaker M."/>
            <person name="Farag I.F."/>
            <person name="Doudna J."/>
            <person name="Cate J.H.D."/>
            <person name="Banfield J.F."/>
        </authorList>
    </citation>
    <scope>NUCLEOTIDE SEQUENCE</scope>
    <source>
        <strain evidence="5">NC_groundwater_763_Ag_S-0.2um_68_21</strain>
    </source>
</reference>
<dbReference type="Pfam" id="PF01676">
    <property type="entry name" value="Metalloenzyme"/>
    <property type="match status" value="1"/>
</dbReference>
<evidence type="ECO:0000256" key="2">
    <source>
        <dbReference type="ARBA" id="ARBA00022723"/>
    </source>
</evidence>
<evidence type="ECO:0000259" key="4">
    <source>
        <dbReference type="Pfam" id="PF01676"/>
    </source>
</evidence>
<sequence>MGLLFVFVDGLGLAPPGPVNPLSRLAGGPLATLGGGRPAGEGFRLLPADACLGVPGVPQSATGGTALFTGVNAPAHVGGHLQGLPTRALREIIARHGLLRRARERGARVDFANAYTPAYFARGPNRRRSVTTVMMEASGLPLKRLGDLHRGEAVYRDFTNRLLREQGFEADVLAPEEAGGRLGALARRWDLLVYEHFQTDHAGHRGTMEDAVRVLDELNRFLGAALDALDPERDGFLLSSDHGNIEDMSCTAHTTHPVPILLWGRAVASWSRGGNLSLCDVTPGVLSLLDGQ</sequence>
<keyword evidence="3" id="KW-0464">Manganese</keyword>
<dbReference type="GO" id="GO:0005829">
    <property type="term" value="C:cytosol"/>
    <property type="evidence" value="ECO:0007669"/>
    <property type="project" value="TreeGrafter"/>
</dbReference>
<dbReference type="InterPro" id="IPR006124">
    <property type="entry name" value="Metalloenzyme"/>
</dbReference>
<evidence type="ECO:0000256" key="1">
    <source>
        <dbReference type="ARBA" id="ARBA00010373"/>
    </source>
</evidence>
<accession>A0A932HZ21</accession>
<dbReference type="SUPFAM" id="SSF53649">
    <property type="entry name" value="Alkaline phosphatase-like"/>
    <property type="match status" value="1"/>
</dbReference>
<proteinExistence type="inferred from homology"/>
<keyword evidence="2" id="KW-0479">Metal-binding</keyword>
<dbReference type="GO" id="GO:0000287">
    <property type="term" value="F:magnesium ion binding"/>
    <property type="evidence" value="ECO:0007669"/>
    <property type="project" value="InterPro"/>
</dbReference>
<dbReference type="EMBL" id="JACPUR010000025">
    <property type="protein sequence ID" value="MBI3128251.1"/>
    <property type="molecule type" value="Genomic_DNA"/>
</dbReference>
<dbReference type="Proteomes" id="UP000782312">
    <property type="component" value="Unassembled WGS sequence"/>
</dbReference>
<dbReference type="AlphaFoldDB" id="A0A932HZ21"/>
<dbReference type="PANTHER" id="PTHR21110">
    <property type="entry name" value="PHOSPHOPENTOMUTASE"/>
    <property type="match status" value="1"/>
</dbReference>
<evidence type="ECO:0000313" key="6">
    <source>
        <dbReference type="Proteomes" id="UP000782312"/>
    </source>
</evidence>
<evidence type="ECO:0000256" key="3">
    <source>
        <dbReference type="ARBA" id="ARBA00023211"/>
    </source>
</evidence>
<evidence type="ECO:0000313" key="5">
    <source>
        <dbReference type="EMBL" id="MBI3128251.1"/>
    </source>
</evidence>
<comment type="caution">
    <text evidence="5">The sequence shown here is derived from an EMBL/GenBank/DDBJ whole genome shotgun (WGS) entry which is preliminary data.</text>
</comment>